<dbReference type="AlphaFoldDB" id="A0A2S7SUJ7"/>
<accession>A0A2S7SUJ7</accession>
<keyword evidence="2" id="KW-1185">Reference proteome</keyword>
<name>A0A2S7SUJ7_9BACT</name>
<dbReference type="EMBL" id="PPSL01000003">
    <property type="protein sequence ID" value="PQJ10398.1"/>
    <property type="molecule type" value="Genomic_DNA"/>
</dbReference>
<dbReference type="RefSeq" id="WP_105039126.1">
    <property type="nucleotide sequence ID" value="NZ_PPSL01000003.1"/>
</dbReference>
<dbReference type="Proteomes" id="UP000239872">
    <property type="component" value="Unassembled WGS sequence"/>
</dbReference>
<sequence>MRGKKLFNDVIKNDTELRKGRNDELLVKRNNCMIARYYYYGYFKEKCFEEIIQLLVADFFISPLRIARIVQENSDKIKELKDKRVSVYLLQQHFPQYRW</sequence>
<organism evidence="1 2">
    <name type="scientific">Flavipsychrobacter stenotrophus</name>
    <dbReference type="NCBI Taxonomy" id="2077091"/>
    <lineage>
        <taxon>Bacteria</taxon>
        <taxon>Pseudomonadati</taxon>
        <taxon>Bacteroidota</taxon>
        <taxon>Chitinophagia</taxon>
        <taxon>Chitinophagales</taxon>
        <taxon>Chitinophagaceae</taxon>
        <taxon>Flavipsychrobacter</taxon>
    </lineage>
</organism>
<proteinExistence type="predicted"/>
<evidence type="ECO:0000313" key="2">
    <source>
        <dbReference type="Proteomes" id="UP000239872"/>
    </source>
</evidence>
<gene>
    <name evidence="1" type="ORF">CJD36_010495</name>
</gene>
<evidence type="ECO:0000313" key="1">
    <source>
        <dbReference type="EMBL" id="PQJ10398.1"/>
    </source>
</evidence>
<comment type="caution">
    <text evidence="1">The sequence shown here is derived from an EMBL/GenBank/DDBJ whole genome shotgun (WGS) entry which is preliminary data.</text>
</comment>
<reference evidence="1 2" key="1">
    <citation type="submission" date="2018-01" db="EMBL/GenBank/DDBJ databases">
        <title>A novel member of the phylum Bacteroidetes isolated from glacier ice.</title>
        <authorList>
            <person name="Liu Q."/>
            <person name="Xin Y.-H."/>
        </authorList>
    </citation>
    <scope>NUCLEOTIDE SEQUENCE [LARGE SCALE GENOMIC DNA]</scope>
    <source>
        <strain evidence="1 2">RB1R16</strain>
    </source>
</reference>
<protein>
    <submittedName>
        <fullName evidence="1">Uncharacterized protein</fullName>
    </submittedName>
</protein>
<dbReference type="OrthoDB" id="670165at2"/>